<accession>A0A397VXC1</accession>
<evidence type="ECO:0000313" key="4">
    <source>
        <dbReference type="EMBL" id="RIB23656.1"/>
    </source>
</evidence>
<feature type="non-terminal residue" evidence="4">
    <location>
        <position position="258"/>
    </location>
</feature>
<dbReference type="Pfam" id="PF07714">
    <property type="entry name" value="PK_Tyr_Ser-Thr"/>
    <property type="match status" value="1"/>
</dbReference>
<sequence length="258" mass="29848">MIVMQYAKQGSLRKLLDSKYNDLNWDYKIIILYYIANGLNAIHEAKLMHKDFHSGNIVNRDMISSYITDFGLCKPVSQDSSTEGMFGVIPYIAPEVLYTGGKEYTQKSDIYSFGIIMSEVFTGYPPYHDIPHNKDLAIKICLGYRPKINCEIPRLLLDLMNKCLDARPQNRPDAKELANILNQFYKDLKNEWTELSKQVKEIKNSSKISNQIISTRLNYQTHKQATYTSRFLNYQNLPKPINFKTIFAESKPIDIEIP</sequence>
<protein>
    <submittedName>
        <fullName evidence="4">Kinase-like domain-containing protein</fullName>
    </submittedName>
</protein>
<reference evidence="4 5" key="1">
    <citation type="submission" date="2018-06" db="EMBL/GenBank/DDBJ databases">
        <title>Comparative genomics reveals the genomic features of Rhizophagus irregularis, R. cerebriforme, R. diaphanum and Gigaspora rosea, and their symbiotic lifestyle signature.</title>
        <authorList>
            <person name="Morin E."/>
            <person name="San Clemente H."/>
            <person name="Chen E.C.H."/>
            <person name="De La Providencia I."/>
            <person name="Hainaut M."/>
            <person name="Kuo A."/>
            <person name="Kohler A."/>
            <person name="Murat C."/>
            <person name="Tang N."/>
            <person name="Roy S."/>
            <person name="Loubradou J."/>
            <person name="Henrissat B."/>
            <person name="Grigoriev I.V."/>
            <person name="Corradi N."/>
            <person name="Roux C."/>
            <person name="Martin F.M."/>
        </authorList>
    </citation>
    <scope>NUCLEOTIDE SEQUENCE [LARGE SCALE GENOMIC DNA]</scope>
    <source>
        <strain evidence="4 5">DAOM 194757</strain>
    </source>
</reference>
<gene>
    <name evidence="4" type="ORF">C2G38_2072105</name>
</gene>
<evidence type="ECO:0000256" key="1">
    <source>
        <dbReference type="ARBA" id="ARBA00022741"/>
    </source>
</evidence>
<dbReference type="Proteomes" id="UP000266673">
    <property type="component" value="Unassembled WGS sequence"/>
</dbReference>
<dbReference type="PANTHER" id="PTHR44329">
    <property type="entry name" value="SERINE/THREONINE-PROTEIN KINASE TNNI3K-RELATED"/>
    <property type="match status" value="1"/>
</dbReference>
<dbReference type="PROSITE" id="PS50011">
    <property type="entry name" value="PROTEIN_KINASE_DOM"/>
    <property type="match status" value="1"/>
</dbReference>
<evidence type="ECO:0000256" key="2">
    <source>
        <dbReference type="ARBA" id="ARBA00022840"/>
    </source>
</evidence>
<dbReference type="OrthoDB" id="544350at2759"/>
<proteinExistence type="predicted"/>
<dbReference type="PANTHER" id="PTHR44329:SF298">
    <property type="entry name" value="MIXED LINEAGE KINASE DOMAIN-LIKE PROTEIN"/>
    <property type="match status" value="1"/>
</dbReference>
<dbReference type="InterPro" id="IPR051681">
    <property type="entry name" value="Ser/Thr_Kinases-Pseudokinases"/>
</dbReference>
<keyword evidence="5" id="KW-1185">Reference proteome</keyword>
<dbReference type="SUPFAM" id="SSF56112">
    <property type="entry name" value="Protein kinase-like (PK-like)"/>
    <property type="match status" value="1"/>
</dbReference>
<dbReference type="GO" id="GO:0004674">
    <property type="term" value="F:protein serine/threonine kinase activity"/>
    <property type="evidence" value="ECO:0007669"/>
    <property type="project" value="TreeGrafter"/>
</dbReference>
<dbReference type="InterPro" id="IPR011009">
    <property type="entry name" value="Kinase-like_dom_sf"/>
</dbReference>
<keyword evidence="1" id="KW-0547">Nucleotide-binding</keyword>
<feature type="domain" description="Protein kinase" evidence="3">
    <location>
        <begin position="1"/>
        <end position="185"/>
    </location>
</feature>
<keyword evidence="4" id="KW-0808">Transferase</keyword>
<keyword evidence="4" id="KW-0418">Kinase</keyword>
<comment type="caution">
    <text evidence="4">The sequence shown here is derived from an EMBL/GenBank/DDBJ whole genome shotgun (WGS) entry which is preliminary data.</text>
</comment>
<organism evidence="4 5">
    <name type="scientific">Gigaspora rosea</name>
    <dbReference type="NCBI Taxonomy" id="44941"/>
    <lineage>
        <taxon>Eukaryota</taxon>
        <taxon>Fungi</taxon>
        <taxon>Fungi incertae sedis</taxon>
        <taxon>Mucoromycota</taxon>
        <taxon>Glomeromycotina</taxon>
        <taxon>Glomeromycetes</taxon>
        <taxon>Diversisporales</taxon>
        <taxon>Gigasporaceae</taxon>
        <taxon>Gigaspora</taxon>
    </lineage>
</organism>
<evidence type="ECO:0000313" key="5">
    <source>
        <dbReference type="Proteomes" id="UP000266673"/>
    </source>
</evidence>
<name>A0A397VXC1_9GLOM</name>
<dbReference type="GO" id="GO:0005524">
    <property type="term" value="F:ATP binding"/>
    <property type="evidence" value="ECO:0007669"/>
    <property type="project" value="UniProtKB-KW"/>
</dbReference>
<dbReference type="STRING" id="44941.A0A397VXC1"/>
<dbReference type="InterPro" id="IPR000719">
    <property type="entry name" value="Prot_kinase_dom"/>
</dbReference>
<dbReference type="Gene3D" id="1.10.510.10">
    <property type="entry name" value="Transferase(Phosphotransferase) domain 1"/>
    <property type="match status" value="1"/>
</dbReference>
<dbReference type="AlphaFoldDB" id="A0A397VXC1"/>
<evidence type="ECO:0000259" key="3">
    <source>
        <dbReference type="PROSITE" id="PS50011"/>
    </source>
</evidence>
<dbReference type="EMBL" id="QKWP01000249">
    <property type="protein sequence ID" value="RIB23656.1"/>
    <property type="molecule type" value="Genomic_DNA"/>
</dbReference>
<dbReference type="InterPro" id="IPR001245">
    <property type="entry name" value="Ser-Thr/Tyr_kinase_cat_dom"/>
</dbReference>
<keyword evidence="2" id="KW-0067">ATP-binding</keyword>